<dbReference type="Gene3D" id="3.55.50.30">
    <property type="match status" value="1"/>
</dbReference>
<dbReference type="GO" id="GO:0016989">
    <property type="term" value="F:sigma factor antagonist activity"/>
    <property type="evidence" value="ECO:0007669"/>
    <property type="project" value="TreeGrafter"/>
</dbReference>
<dbReference type="PANTHER" id="PTHR30273:SF2">
    <property type="entry name" value="PROTEIN FECR"/>
    <property type="match status" value="1"/>
</dbReference>
<dbReference type="Pfam" id="PF04773">
    <property type="entry name" value="FecR"/>
    <property type="match status" value="1"/>
</dbReference>
<dbReference type="OrthoDB" id="1096341at2"/>
<dbReference type="GeneID" id="82186052"/>
<proteinExistence type="predicted"/>
<feature type="domain" description="Protein FecR C-terminal" evidence="3">
    <location>
        <begin position="292"/>
        <end position="361"/>
    </location>
</feature>
<feature type="transmembrane region" description="Helical" evidence="1">
    <location>
        <begin position="66"/>
        <end position="87"/>
    </location>
</feature>
<evidence type="ECO:0000259" key="2">
    <source>
        <dbReference type="Pfam" id="PF04773"/>
    </source>
</evidence>
<dbReference type="AlphaFoldDB" id="A0A1C7GWB3"/>
<evidence type="ECO:0000313" key="4">
    <source>
        <dbReference type="EMBL" id="ANU56625.1"/>
    </source>
</evidence>
<name>A0A1C7GWB3_9BACE</name>
<dbReference type="Gene3D" id="2.60.120.1440">
    <property type="match status" value="1"/>
</dbReference>
<evidence type="ECO:0000256" key="1">
    <source>
        <dbReference type="SAM" id="Phobius"/>
    </source>
</evidence>
<evidence type="ECO:0008006" key="6">
    <source>
        <dbReference type="Google" id="ProtNLM"/>
    </source>
</evidence>
<organism evidence="4 5">
    <name type="scientific">Bacteroides caecimuris</name>
    <dbReference type="NCBI Taxonomy" id="1796613"/>
    <lineage>
        <taxon>Bacteria</taxon>
        <taxon>Pseudomonadati</taxon>
        <taxon>Bacteroidota</taxon>
        <taxon>Bacteroidia</taxon>
        <taxon>Bacteroidales</taxon>
        <taxon>Bacteroidaceae</taxon>
        <taxon>Bacteroides</taxon>
    </lineage>
</organism>
<dbReference type="RefSeq" id="WP_084081102.1">
    <property type="nucleotide sequence ID" value="NZ_CARILY010000082.1"/>
</dbReference>
<dbReference type="InterPro" id="IPR012373">
    <property type="entry name" value="Ferrdict_sens_TM"/>
</dbReference>
<keyword evidence="5" id="KW-1185">Reference proteome</keyword>
<gene>
    <name evidence="4" type="ORF">A4V03_02795</name>
</gene>
<evidence type="ECO:0000313" key="5">
    <source>
        <dbReference type="Proteomes" id="UP000092631"/>
    </source>
</evidence>
<dbReference type="PANTHER" id="PTHR30273">
    <property type="entry name" value="PERIPLASMIC SIGNAL SENSOR AND SIGMA FACTOR ACTIVATOR FECR-RELATED"/>
    <property type="match status" value="1"/>
</dbReference>
<evidence type="ECO:0000259" key="3">
    <source>
        <dbReference type="Pfam" id="PF16344"/>
    </source>
</evidence>
<dbReference type="InterPro" id="IPR006860">
    <property type="entry name" value="FecR"/>
</dbReference>
<protein>
    <recommendedName>
        <fullName evidence="6">FecR family protein</fullName>
    </recommendedName>
</protein>
<accession>A0A1C7GWB3</accession>
<feature type="domain" description="FecR protein" evidence="2">
    <location>
        <begin position="156"/>
        <end position="249"/>
    </location>
</feature>
<sequence>MIEDINDKEDIRLILDYKRAMAMDKVPLPNMEEERKRFWEKQKQVRPSSHEMQQSVNVKMLRLKRWCIAASVAAVLFLGLFLGAFFYHPSVVQLQVFAADKSAVDPKLNFGDITYVIKEETPDRQLYAHGIIATHKSIDLSTKKAATLPIEEQLQTLTTPCGQDYTVTLSDGTTVLLNAASQLIFPDVFVKEQRIVYLKGEAYFDVAPDKEHPFIVKTDYFETVVLGTKFNVRSYSKLDAHVTLLEGKVTVANDMAPALTLQPEEQASLTEDGMLRKQAVDIYPYLEWQNGYFYFDNVSLVEIMQELGRWYNVDVVFENDEMLDYKMHFVASRTESLMYAVRNLNALGIFYVTLDGNRIIIQ</sequence>
<keyword evidence="1" id="KW-0472">Membrane</keyword>
<keyword evidence="1" id="KW-1133">Transmembrane helix</keyword>
<reference evidence="5" key="1">
    <citation type="submission" date="2016-04" db="EMBL/GenBank/DDBJ databases">
        <title>Complete Genome Sequences of Twelve Strains of a Stable Defined Moderately Diverse Mouse Microbiota 2 (sDMDMm2).</title>
        <authorList>
            <person name="Uchimura Y."/>
            <person name="Wyss M."/>
            <person name="Brugiroux S."/>
            <person name="Limenitakis J.P."/>
            <person name="Stecher B."/>
            <person name="McCoy K.D."/>
            <person name="Macpherson A.J."/>
        </authorList>
    </citation>
    <scope>NUCLEOTIDE SEQUENCE [LARGE SCALE GENOMIC DNA]</scope>
    <source>
        <strain evidence="5">I48</strain>
    </source>
</reference>
<dbReference type="Pfam" id="PF16344">
    <property type="entry name" value="FecR_C"/>
    <property type="match status" value="1"/>
</dbReference>
<keyword evidence="1" id="KW-0812">Transmembrane</keyword>
<dbReference type="EMBL" id="CP015401">
    <property type="protein sequence ID" value="ANU56625.1"/>
    <property type="molecule type" value="Genomic_DNA"/>
</dbReference>
<dbReference type="PIRSF" id="PIRSF018266">
    <property type="entry name" value="FecR"/>
    <property type="match status" value="1"/>
</dbReference>
<dbReference type="Proteomes" id="UP000092631">
    <property type="component" value="Chromosome"/>
</dbReference>
<dbReference type="InterPro" id="IPR032508">
    <property type="entry name" value="FecR_C"/>
</dbReference>
<dbReference type="KEGG" id="bcae:A4V03_02795"/>